<dbReference type="InterPro" id="IPR001054">
    <property type="entry name" value="A/G_cyclase"/>
</dbReference>
<dbReference type="STRING" id="57704.SAMN04489793_0158"/>
<dbReference type="Gene3D" id="3.30.70.1230">
    <property type="entry name" value="Nucleotide cyclase"/>
    <property type="match status" value="1"/>
</dbReference>
<reference evidence="4" key="1">
    <citation type="submission" date="2016-10" db="EMBL/GenBank/DDBJ databases">
        <authorList>
            <person name="Varghese N."/>
            <person name="Submissions S."/>
        </authorList>
    </citation>
    <scope>NUCLEOTIDE SEQUENCE [LARGE SCALE GENOMIC DNA]</scope>
    <source>
        <strain evidence="4">DSM 44234</strain>
    </source>
</reference>
<evidence type="ECO:0000259" key="2">
    <source>
        <dbReference type="PROSITE" id="PS50125"/>
    </source>
</evidence>
<feature type="domain" description="Guanylate cyclase" evidence="2">
    <location>
        <begin position="31"/>
        <end position="139"/>
    </location>
</feature>
<dbReference type="PROSITE" id="PS50125">
    <property type="entry name" value="GUANYLATE_CYCLASE_2"/>
    <property type="match status" value="1"/>
</dbReference>
<dbReference type="CDD" id="cd07302">
    <property type="entry name" value="CHD"/>
    <property type="match status" value="1"/>
</dbReference>
<sequence>MTTPGPEHRLGRGHHHGARPELDGLEQVEVAVAFVDLAGYSVLTEMCGDHEAAELALRLAEHARRALHPQARLVKTIGDAVMLTADTTDAMLATITALAGHAADEDGFLALRAGIHHGTALRRDGDLYGHAVNIAARITALAGAGHAVLTDPLLPAATRAGVPTTALGPRNLRNISTPIELHSITFTDTRHPHDPICGARIDPATAPAHRHTDTGRWWFCSADCARRFDRATAPATTTAAATTSVTSPAGSALTSRAGGR</sequence>
<feature type="region of interest" description="Disordered" evidence="1">
    <location>
        <begin position="235"/>
        <end position="260"/>
    </location>
</feature>
<dbReference type="Pfam" id="PF00211">
    <property type="entry name" value="Guanylate_cyc"/>
    <property type="match status" value="1"/>
</dbReference>
<feature type="compositionally biased region" description="Low complexity" evidence="1">
    <location>
        <begin position="235"/>
        <end position="249"/>
    </location>
</feature>
<dbReference type="SUPFAM" id="SSF55073">
    <property type="entry name" value="Nucleotide cyclase"/>
    <property type="match status" value="1"/>
</dbReference>
<dbReference type="OrthoDB" id="54411at2"/>
<dbReference type="InterPro" id="IPR029787">
    <property type="entry name" value="Nucleotide_cyclase"/>
</dbReference>
<dbReference type="GO" id="GO:0009190">
    <property type="term" value="P:cyclic nucleotide biosynthetic process"/>
    <property type="evidence" value="ECO:0007669"/>
    <property type="project" value="InterPro"/>
</dbReference>
<keyword evidence="4" id="KW-1185">Reference proteome</keyword>
<dbReference type="GO" id="GO:0004016">
    <property type="term" value="F:adenylate cyclase activity"/>
    <property type="evidence" value="ECO:0007669"/>
    <property type="project" value="UniProtKB-ARBA"/>
</dbReference>
<accession>A0A1H4IBV3</accession>
<dbReference type="RefSeq" id="WP_068537260.1">
    <property type="nucleotide sequence ID" value="NZ_CBDRGN010000002.1"/>
</dbReference>
<gene>
    <name evidence="3" type="ORF">SAMN04489793_0158</name>
</gene>
<feature type="region of interest" description="Disordered" evidence="1">
    <location>
        <begin position="1"/>
        <end position="20"/>
    </location>
</feature>
<evidence type="ECO:0000256" key="1">
    <source>
        <dbReference type="SAM" id="MobiDB-lite"/>
    </source>
</evidence>
<dbReference type="AlphaFoldDB" id="A0A1H4IBV3"/>
<feature type="compositionally biased region" description="Basic and acidic residues" evidence="1">
    <location>
        <begin position="1"/>
        <end position="10"/>
    </location>
</feature>
<protein>
    <submittedName>
        <fullName evidence="3">Adenylate cyclase</fullName>
    </submittedName>
</protein>
<dbReference type="Proteomes" id="UP000182241">
    <property type="component" value="Unassembled WGS sequence"/>
</dbReference>
<dbReference type="GO" id="GO:0035556">
    <property type="term" value="P:intracellular signal transduction"/>
    <property type="evidence" value="ECO:0007669"/>
    <property type="project" value="InterPro"/>
</dbReference>
<dbReference type="EMBL" id="FNSA01000001">
    <property type="protein sequence ID" value="SEB30818.1"/>
    <property type="molecule type" value="Genomic_DNA"/>
</dbReference>
<evidence type="ECO:0000313" key="3">
    <source>
        <dbReference type="EMBL" id="SEB30818.1"/>
    </source>
</evidence>
<name>A0A1H4IBV3_TSUTY</name>
<evidence type="ECO:0000313" key="4">
    <source>
        <dbReference type="Proteomes" id="UP000182241"/>
    </source>
</evidence>
<organism evidence="3 4">
    <name type="scientific">Tsukamurella tyrosinosolvens</name>
    <dbReference type="NCBI Taxonomy" id="57704"/>
    <lineage>
        <taxon>Bacteria</taxon>
        <taxon>Bacillati</taxon>
        <taxon>Actinomycetota</taxon>
        <taxon>Actinomycetes</taxon>
        <taxon>Mycobacteriales</taxon>
        <taxon>Tsukamurellaceae</taxon>
        <taxon>Tsukamurella</taxon>
    </lineage>
</organism>
<proteinExistence type="predicted"/>